<dbReference type="AlphaFoldDB" id="A0A0D3K3V6"/>
<dbReference type="EnsemblProtists" id="EOD30441">
    <property type="protein sequence ID" value="EOD30441"/>
    <property type="gene ID" value="EMIHUDRAFT_253718"/>
</dbReference>
<evidence type="ECO:0000313" key="3">
    <source>
        <dbReference type="Proteomes" id="UP000013827"/>
    </source>
</evidence>
<feature type="region of interest" description="Disordered" evidence="1">
    <location>
        <begin position="99"/>
        <end position="128"/>
    </location>
</feature>
<evidence type="ECO:0000256" key="1">
    <source>
        <dbReference type="SAM" id="MobiDB-lite"/>
    </source>
</evidence>
<dbReference type="HOGENOM" id="CLU_1963740_0_0_1"/>
<dbReference type="GeneID" id="17275717"/>
<dbReference type="Proteomes" id="UP000013827">
    <property type="component" value="Unassembled WGS sequence"/>
</dbReference>
<proteinExistence type="predicted"/>
<protein>
    <submittedName>
        <fullName evidence="2">Uncharacterized protein</fullName>
    </submittedName>
</protein>
<keyword evidence="3" id="KW-1185">Reference proteome</keyword>
<name>A0A0D3K3V6_EMIH1</name>
<evidence type="ECO:0000313" key="2">
    <source>
        <dbReference type="EnsemblProtists" id="EOD30441"/>
    </source>
</evidence>
<sequence>MGAEVSRLGADRYSPGAILRFIAHIGKMSVGNISDGFRSALDTELERGKALAASAYQMHIGWRETSPEWTDFPWARAPAEGGSAEQARARTCRCQLRSPPARKRDTLPAARSCATGWRRSVSSPSRTA</sequence>
<reference evidence="3" key="1">
    <citation type="journal article" date="2013" name="Nature">
        <title>Pan genome of the phytoplankton Emiliania underpins its global distribution.</title>
        <authorList>
            <person name="Read B.A."/>
            <person name="Kegel J."/>
            <person name="Klute M.J."/>
            <person name="Kuo A."/>
            <person name="Lefebvre S.C."/>
            <person name="Maumus F."/>
            <person name="Mayer C."/>
            <person name="Miller J."/>
            <person name="Monier A."/>
            <person name="Salamov A."/>
            <person name="Young J."/>
            <person name="Aguilar M."/>
            <person name="Claverie J.M."/>
            <person name="Frickenhaus S."/>
            <person name="Gonzalez K."/>
            <person name="Herman E.K."/>
            <person name="Lin Y.C."/>
            <person name="Napier J."/>
            <person name="Ogata H."/>
            <person name="Sarno A.F."/>
            <person name="Shmutz J."/>
            <person name="Schroeder D."/>
            <person name="de Vargas C."/>
            <person name="Verret F."/>
            <person name="von Dassow P."/>
            <person name="Valentin K."/>
            <person name="Van de Peer Y."/>
            <person name="Wheeler G."/>
            <person name="Dacks J.B."/>
            <person name="Delwiche C.F."/>
            <person name="Dyhrman S.T."/>
            <person name="Glockner G."/>
            <person name="John U."/>
            <person name="Richards T."/>
            <person name="Worden A.Z."/>
            <person name="Zhang X."/>
            <person name="Grigoriev I.V."/>
            <person name="Allen A.E."/>
            <person name="Bidle K."/>
            <person name="Borodovsky M."/>
            <person name="Bowler C."/>
            <person name="Brownlee C."/>
            <person name="Cock J.M."/>
            <person name="Elias M."/>
            <person name="Gladyshev V.N."/>
            <person name="Groth M."/>
            <person name="Guda C."/>
            <person name="Hadaegh A."/>
            <person name="Iglesias-Rodriguez M.D."/>
            <person name="Jenkins J."/>
            <person name="Jones B.M."/>
            <person name="Lawson T."/>
            <person name="Leese F."/>
            <person name="Lindquist E."/>
            <person name="Lobanov A."/>
            <person name="Lomsadze A."/>
            <person name="Malik S.B."/>
            <person name="Marsh M.E."/>
            <person name="Mackinder L."/>
            <person name="Mock T."/>
            <person name="Mueller-Roeber B."/>
            <person name="Pagarete A."/>
            <person name="Parker M."/>
            <person name="Probert I."/>
            <person name="Quesneville H."/>
            <person name="Raines C."/>
            <person name="Rensing S.A."/>
            <person name="Riano-Pachon D.M."/>
            <person name="Richier S."/>
            <person name="Rokitta S."/>
            <person name="Shiraiwa Y."/>
            <person name="Soanes D.M."/>
            <person name="van der Giezen M."/>
            <person name="Wahlund T.M."/>
            <person name="Williams B."/>
            <person name="Wilson W."/>
            <person name="Wolfe G."/>
            <person name="Wurch L.L."/>
        </authorList>
    </citation>
    <scope>NUCLEOTIDE SEQUENCE</scope>
</reference>
<dbReference type="KEGG" id="ehx:EMIHUDRAFT_253718"/>
<reference evidence="2" key="2">
    <citation type="submission" date="2024-10" db="UniProtKB">
        <authorList>
            <consortium name="EnsemblProtists"/>
        </authorList>
    </citation>
    <scope>IDENTIFICATION</scope>
</reference>
<accession>A0A0D3K3V6</accession>
<dbReference type="PaxDb" id="2903-EOD30441"/>
<organism evidence="2 3">
    <name type="scientific">Emiliania huxleyi (strain CCMP1516)</name>
    <dbReference type="NCBI Taxonomy" id="280463"/>
    <lineage>
        <taxon>Eukaryota</taxon>
        <taxon>Haptista</taxon>
        <taxon>Haptophyta</taxon>
        <taxon>Prymnesiophyceae</taxon>
        <taxon>Isochrysidales</taxon>
        <taxon>Noelaerhabdaceae</taxon>
        <taxon>Emiliania</taxon>
    </lineage>
</organism>
<dbReference type="RefSeq" id="XP_005782870.1">
    <property type="nucleotide sequence ID" value="XM_005782813.1"/>
</dbReference>